<dbReference type="HOGENOM" id="CLU_1279543_0_0_1"/>
<feature type="repeat" description="TPR" evidence="6">
    <location>
        <begin position="75"/>
        <end position="108"/>
    </location>
</feature>
<dbReference type="OMA" id="HERDMAF"/>
<dbReference type="EMBL" id="GL377628">
    <property type="protein sequence ID" value="EFJ14264.1"/>
    <property type="molecule type" value="Genomic_DNA"/>
</dbReference>
<dbReference type="InParanoid" id="D8S5Y7"/>
<comment type="subcellular location">
    <subcellularLocation>
        <location evidence="1">Cytoplasm</location>
    </subcellularLocation>
</comment>
<dbReference type="KEGG" id="smo:SELMODRAFT_446002"/>
<proteinExistence type="predicted"/>
<dbReference type="PANTHER" id="PTHR46630">
    <property type="entry name" value="TETRATRICOPEPTIDE REPEAT PROTEIN 29"/>
    <property type="match status" value="1"/>
</dbReference>
<accession>D8S5Y7</accession>
<gene>
    <name evidence="8" type="ORF">SELMODRAFT_443972</name>
    <name evidence="7" type="ORF">SELMODRAFT_446002</name>
</gene>
<evidence type="ECO:0000313" key="8">
    <source>
        <dbReference type="EMBL" id="EFJ20139.1"/>
    </source>
</evidence>
<reference evidence="8 9" key="1">
    <citation type="journal article" date="2011" name="Science">
        <title>The Selaginella genome identifies genetic changes associated with the evolution of vascular plants.</title>
        <authorList>
            <person name="Banks J.A."/>
            <person name="Nishiyama T."/>
            <person name="Hasebe M."/>
            <person name="Bowman J.L."/>
            <person name="Gribskov M."/>
            <person name="dePamphilis C."/>
            <person name="Albert V.A."/>
            <person name="Aono N."/>
            <person name="Aoyama T."/>
            <person name="Ambrose B.A."/>
            <person name="Ashton N.W."/>
            <person name="Axtell M.J."/>
            <person name="Barker E."/>
            <person name="Barker M.S."/>
            <person name="Bennetzen J.L."/>
            <person name="Bonawitz N.D."/>
            <person name="Chapple C."/>
            <person name="Cheng C."/>
            <person name="Correa L.G."/>
            <person name="Dacre M."/>
            <person name="DeBarry J."/>
            <person name="Dreyer I."/>
            <person name="Elias M."/>
            <person name="Engstrom E.M."/>
            <person name="Estelle M."/>
            <person name="Feng L."/>
            <person name="Finet C."/>
            <person name="Floyd S.K."/>
            <person name="Frommer W.B."/>
            <person name="Fujita T."/>
            <person name="Gramzow L."/>
            <person name="Gutensohn M."/>
            <person name="Harholt J."/>
            <person name="Hattori M."/>
            <person name="Heyl A."/>
            <person name="Hirai T."/>
            <person name="Hiwatashi Y."/>
            <person name="Ishikawa M."/>
            <person name="Iwata M."/>
            <person name="Karol K.G."/>
            <person name="Koehler B."/>
            <person name="Kolukisaoglu U."/>
            <person name="Kubo M."/>
            <person name="Kurata T."/>
            <person name="Lalonde S."/>
            <person name="Li K."/>
            <person name="Li Y."/>
            <person name="Litt A."/>
            <person name="Lyons E."/>
            <person name="Manning G."/>
            <person name="Maruyama T."/>
            <person name="Michael T.P."/>
            <person name="Mikami K."/>
            <person name="Miyazaki S."/>
            <person name="Morinaga S."/>
            <person name="Murata T."/>
            <person name="Mueller-Roeber B."/>
            <person name="Nelson D.R."/>
            <person name="Obara M."/>
            <person name="Oguri Y."/>
            <person name="Olmstead R.G."/>
            <person name="Onodera N."/>
            <person name="Petersen B.L."/>
            <person name="Pils B."/>
            <person name="Prigge M."/>
            <person name="Rensing S.A."/>
            <person name="Riano-Pachon D.M."/>
            <person name="Roberts A.W."/>
            <person name="Sato Y."/>
            <person name="Scheller H.V."/>
            <person name="Schulz B."/>
            <person name="Schulz C."/>
            <person name="Shakirov E.V."/>
            <person name="Shibagaki N."/>
            <person name="Shinohara N."/>
            <person name="Shippen D.E."/>
            <person name="Soerensen I."/>
            <person name="Sotooka R."/>
            <person name="Sugimoto N."/>
            <person name="Sugita M."/>
            <person name="Sumikawa N."/>
            <person name="Tanurdzic M."/>
            <person name="Theissen G."/>
            <person name="Ulvskov P."/>
            <person name="Wakazuki S."/>
            <person name="Weng J.K."/>
            <person name="Willats W.W."/>
            <person name="Wipf D."/>
            <person name="Wolf P.G."/>
            <person name="Yang L."/>
            <person name="Zimmer A.D."/>
            <person name="Zhu Q."/>
            <person name="Mitros T."/>
            <person name="Hellsten U."/>
            <person name="Loque D."/>
            <person name="Otillar R."/>
            <person name="Salamov A."/>
            <person name="Schmutz J."/>
            <person name="Shapiro H."/>
            <person name="Lindquist E."/>
            <person name="Lucas S."/>
            <person name="Rokhsar D."/>
            <person name="Grigoriev I.V."/>
        </authorList>
    </citation>
    <scope>NUCLEOTIDE SEQUENCE [LARGE SCALE GENOMIC DNA]</scope>
</reference>
<evidence type="ECO:0000313" key="7">
    <source>
        <dbReference type="EMBL" id="EFJ14264.1"/>
    </source>
</evidence>
<keyword evidence="2" id="KW-0963">Cytoplasm</keyword>
<dbReference type="SUPFAM" id="SSF48452">
    <property type="entry name" value="TPR-like"/>
    <property type="match status" value="1"/>
</dbReference>
<dbReference type="KEGG" id="smo:SELMODRAFT_443972"/>
<keyword evidence="9" id="KW-1185">Reference proteome</keyword>
<dbReference type="GO" id="GO:0003341">
    <property type="term" value="P:cilium movement"/>
    <property type="evidence" value="ECO:0000318"/>
    <property type="project" value="GO_Central"/>
</dbReference>
<dbReference type="Gramene" id="EFJ20139">
    <property type="protein sequence ID" value="EFJ20139"/>
    <property type="gene ID" value="SELMODRAFT_443972"/>
</dbReference>
<dbReference type="PANTHER" id="PTHR46630:SF1">
    <property type="entry name" value="TETRATRICOPEPTIDE REPEAT PROTEIN 29"/>
    <property type="match status" value="1"/>
</dbReference>
<dbReference type="InterPro" id="IPR019734">
    <property type="entry name" value="TPR_rpt"/>
</dbReference>
<evidence type="ECO:0000256" key="2">
    <source>
        <dbReference type="ARBA" id="ARBA00022490"/>
    </source>
</evidence>
<dbReference type="InterPro" id="IPR011990">
    <property type="entry name" value="TPR-like_helical_dom_sf"/>
</dbReference>
<keyword evidence="4 6" id="KW-0802">TPR repeat</keyword>
<name>D8S5Y7_SELML</name>
<dbReference type="GO" id="GO:0005737">
    <property type="term" value="C:cytoplasm"/>
    <property type="evidence" value="ECO:0007669"/>
    <property type="project" value="UniProtKB-SubCell"/>
</dbReference>
<dbReference type="PROSITE" id="PS50005">
    <property type="entry name" value="TPR"/>
    <property type="match status" value="1"/>
</dbReference>
<dbReference type="GO" id="GO:0005929">
    <property type="term" value="C:cilium"/>
    <property type="evidence" value="ECO:0000318"/>
    <property type="project" value="GO_Central"/>
</dbReference>
<dbReference type="Pfam" id="PF13181">
    <property type="entry name" value="TPR_8"/>
    <property type="match status" value="1"/>
</dbReference>
<dbReference type="Proteomes" id="UP000001514">
    <property type="component" value="Unassembled WGS sequence"/>
</dbReference>
<evidence type="ECO:0000256" key="1">
    <source>
        <dbReference type="ARBA" id="ARBA00004496"/>
    </source>
</evidence>
<sequence>MHNSTKAIENYEECLQLARTIKYDKRVVQAAKELLEIYWHCAERSRALQDITGSIEYFEKAIMMAEACGNESMGAEAKYNIGMLYAKLRNLEKSLDYQTKYLEYSSQAGNKAGECKARASMAEAFEVCGDVLTAVSHLELYLEAAEDVDLTTQARGHCLLGLLYQRQHERDMAFDQFQRYFALARIIKEPDLLDVARVNIGIVKDVHELYFGASAG</sequence>
<dbReference type="eggNOG" id="ENOG502RAK9">
    <property type="taxonomic scope" value="Eukaryota"/>
</dbReference>
<evidence type="ECO:0000256" key="6">
    <source>
        <dbReference type="PROSITE-ProRule" id="PRU00339"/>
    </source>
</evidence>
<dbReference type="STRING" id="88036.D8S5Y7"/>
<dbReference type="EMBL" id="GL377603">
    <property type="protein sequence ID" value="EFJ20139.1"/>
    <property type="molecule type" value="Genomic_DNA"/>
</dbReference>
<dbReference type="Gene3D" id="1.25.40.10">
    <property type="entry name" value="Tetratricopeptide repeat domain"/>
    <property type="match status" value="1"/>
</dbReference>
<dbReference type="AlphaFoldDB" id="D8S5Y7"/>
<protein>
    <recommendedName>
        <fullName evidence="5">Tetratricopeptide repeat protein 29</fullName>
    </recommendedName>
</protein>
<dbReference type="InterPro" id="IPR051476">
    <property type="entry name" value="Bac_ResReg_Asp_Phosphatase"/>
</dbReference>
<evidence type="ECO:0000256" key="4">
    <source>
        <dbReference type="ARBA" id="ARBA00022803"/>
    </source>
</evidence>
<evidence type="ECO:0000256" key="3">
    <source>
        <dbReference type="ARBA" id="ARBA00022737"/>
    </source>
</evidence>
<evidence type="ECO:0000256" key="5">
    <source>
        <dbReference type="ARBA" id="ARBA00040665"/>
    </source>
</evidence>
<keyword evidence="3" id="KW-0677">Repeat</keyword>
<evidence type="ECO:0000313" key="9">
    <source>
        <dbReference type="Proteomes" id="UP000001514"/>
    </source>
</evidence>
<dbReference type="Gramene" id="EFJ14264">
    <property type="protein sequence ID" value="EFJ14264"/>
    <property type="gene ID" value="SELMODRAFT_446002"/>
</dbReference>
<organism evidence="9">
    <name type="scientific">Selaginella moellendorffii</name>
    <name type="common">Spikemoss</name>
    <dbReference type="NCBI Taxonomy" id="88036"/>
    <lineage>
        <taxon>Eukaryota</taxon>
        <taxon>Viridiplantae</taxon>
        <taxon>Streptophyta</taxon>
        <taxon>Embryophyta</taxon>
        <taxon>Tracheophyta</taxon>
        <taxon>Lycopodiopsida</taxon>
        <taxon>Selaginellales</taxon>
        <taxon>Selaginellaceae</taxon>
        <taxon>Selaginella</taxon>
    </lineage>
</organism>